<reference evidence="7 8" key="1">
    <citation type="submission" date="2019-02" db="EMBL/GenBank/DDBJ databases">
        <title>Deep-cultivation of Planctomycetes and their phenomic and genomic characterization uncovers novel biology.</title>
        <authorList>
            <person name="Wiegand S."/>
            <person name="Jogler M."/>
            <person name="Boedeker C."/>
            <person name="Pinto D."/>
            <person name="Vollmers J."/>
            <person name="Rivas-Marin E."/>
            <person name="Kohn T."/>
            <person name="Peeters S.H."/>
            <person name="Heuer A."/>
            <person name="Rast P."/>
            <person name="Oberbeckmann S."/>
            <person name="Bunk B."/>
            <person name="Jeske O."/>
            <person name="Meyerdierks A."/>
            <person name="Storesund J.E."/>
            <person name="Kallscheuer N."/>
            <person name="Luecker S."/>
            <person name="Lage O.M."/>
            <person name="Pohl T."/>
            <person name="Merkel B.J."/>
            <person name="Hornburger P."/>
            <person name="Mueller R.-W."/>
            <person name="Bruemmer F."/>
            <person name="Labrenz M."/>
            <person name="Spormann A.M."/>
            <person name="Op den Camp H."/>
            <person name="Overmann J."/>
            <person name="Amann R."/>
            <person name="Jetten M.S.M."/>
            <person name="Mascher T."/>
            <person name="Medema M.H."/>
            <person name="Devos D.P."/>
            <person name="Kaster A.-K."/>
            <person name="Ovreas L."/>
            <person name="Rohde M."/>
            <person name="Galperin M.Y."/>
            <person name="Jogler C."/>
        </authorList>
    </citation>
    <scope>NUCLEOTIDE SEQUENCE [LARGE SCALE GENOMIC DNA]</scope>
    <source>
        <strain evidence="7 8">KS4</strain>
    </source>
</reference>
<protein>
    <submittedName>
        <fullName evidence="7">Hemin import ATP-binding protein HmuV</fullName>
        <ecNumber evidence="7">3.6.3.-</ecNumber>
    </submittedName>
</protein>
<dbReference type="CDD" id="cd03214">
    <property type="entry name" value="ABC_Iron-Siderophores_B12_Hemin"/>
    <property type="match status" value="1"/>
</dbReference>
<dbReference type="OrthoDB" id="9787851at2"/>
<feature type="domain" description="ABC transporter" evidence="6">
    <location>
        <begin position="17"/>
        <end position="268"/>
    </location>
</feature>
<dbReference type="Proteomes" id="UP000317369">
    <property type="component" value="Chromosome"/>
</dbReference>
<proteinExistence type="predicted"/>
<dbReference type="InterPro" id="IPR027417">
    <property type="entry name" value="P-loop_NTPase"/>
</dbReference>
<keyword evidence="1" id="KW-0813">Transport</keyword>
<dbReference type="GO" id="GO:0005524">
    <property type="term" value="F:ATP binding"/>
    <property type="evidence" value="ECO:0007669"/>
    <property type="project" value="UniProtKB-KW"/>
</dbReference>
<evidence type="ECO:0000313" key="7">
    <source>
        <dbReference type="EMBL" id="QDU32948.1"/>
    </source>
</evidence>
<keyword evidence="2" id="KW-0547">Nucleotide-binding</keyword>
<dbReference type="GO" id="GO:0016887">
    <property type="term" value="F:ATP hydrolysis activity"/>
    <property type="evidence" value="ECO:0007669"/>
    <property type="project" value="InterPro"/>
</dbReference>
<evidence type="ECO:0000259" key="6">
    <source>
        <dbReference type="PROSITE" id="PS50893"/>
    </source>
</evidence>
<dbReference type="Gene3D" id="3.40.50.300">
    <property type="entry name" value="P-loop containing nucleotide triphosphate hydrolases"/>
    <property type="match status" value="1"/>
</dbReference>
<keyword evidence="4" id="KW-1278">Translocase</keyword>
<evidence type="ECO:0000256" key="4">
    <source>
        <dbReference type="ARBA" id="ARBA00022967"/>
    </source>
</evidence>
<name>A0A517YRV2_9BACT</name>
<gene>
    <name evidence="7" type="primary">hmuV</name>
    <name evidence="7" type="ORF">KS4_09870</name>
</gene>
<evidence type="ECO:0000313" key="8">
    <source>
        <dbReference type="Proteomes" id="UP000317369"/>
    </source>
</evidence>
<dbReference type="InterPro" id="IPR003439">
    <property type="entry name" value="ABC_transporter-like_ATP-bd"/>
</dbReference>
<dbReference type="PROSITE" id="PS00211">
    <property type="entry name" value="ABC_TRANSPORTER_1"/>
    <property type="match status" value="1"/>
</dbReference>
<dbReference type="InterPro" id="IPR017871">
    <property type="entry name" value="ABC_transporter-like_CS"/>
</dbReference>
<organism evidence="7 8">
    <name type="scientific">Poriferisphaera corsica</name>
    <dbReference type="NCBI Taxonomy" id="2528020"/>
    <lineage>
        <taxon>Bacteria</taxon>
        <taxon>Pseudomonadati</taxon>
        <taxon>Planctomycetota</taxon>
        <taxon>Phycisphaerae</taxon>
        <taxon>Phycisphaerales</taxon>
        <taxon>Phycisphaeraceae</taxon>
        <taxon>Poriferisphaera</taxon>
    </lineage>
</organism>
<dbReference type="PANTHER" id="PTHR42794">
    <property type="entry name" value="HEMIN IMPORT ATP-BINDING PROTEIN HMUV"/>
    <property type="match status" value="1"/>
</dbReference>
<accession>A0A517YRV2</accession>
<keyword evidence="8" id="KW-1185">Reference proteome</keyword>
<keyword evidence="3 7" id="KW-0067">ATP-binding</keyword>
<keyword evidence="7" id="KW-0378">Hydrolase</keyword>
<evidence type="ECO:0000256" key="3">
    <source>
        <dbReference type="ARBA" id="ARBA00022840"/>
    </source>
</evidence>
<dbReference type="Pfam" id="PF00005">
    <property type="entry name" value="ABC_tran"/>
    <property type="match status" value="1"/>
</dbReference>
<dbReference type="SUPFAM" id="SSF52540">
    <property type="entry name" value="P-loop containing nucleoside triphosphate hydrolases"/>
    <property type="match status" value="1"/>
</dbReference>
<dbReference type="RefSeq" id="WP_145075283.1">
    <property type="nucleotide sequence ID" value="NZ_CP036425.1"/>
</dbReference>
<dbReference type="KEGG" id="pcor:KS4_09870"/>
<dbReference type="EMBL" id="CP036425">
    <property type="protein sequence ID" value="QDU32948.1"/>
    <property type="molecule type" value="Genomic_DNA"/>
</dbReference>
<comment type="function">
    <text evidence="5">Part of the ABC transporter complex HmuTUV involved in hemin import. Responsible for energy coupling to the transport system.</text>
</comment>
<sequence length="285" mass="31185">MTDATSISQPDASDVFLDVKNVSFAYPPSPPNPHVLTDISLQLHPGRITALIGPNAAGKSTLVKLMLGQLAPTTGSILLPPLGYNTTVSSLPPIQRAKHICYVPQRPTLSFAYTVRQVVEMGRFALGQSPQAVDWALERCDLHPQANKIFSQLSGGQQQRVTIARALAQSYTDPEIEKTATQPSQNLKIFLLDEPGSNLDLWHIQQMMAVLRQRADAGFAVLVVLHDINLAARHADDVLLLNQGALAAAGPWQTVLNPQILQSVYRVKIQQLAIPHSNRPYFLID</sequence>
<dbReference type="EC" id="3.6.3.-" evidence="7"/>
<evidence type="ECO:0000256" key="2">
    <source>
        <dbReference type="ARBA" id="ARBA00022741"/>
    </source>
</evidence>
<dbReference type="PROSITE" id="PS50893">
    <property type="entry name" value="ABC_TRANSPORTER_2"/>
    <property type="match status" value="1"/>
</dbReference>
<dbReference type="InterPro" id="IPR003593">
    <property type="entry name" value="AAA+_ATPase"/>
</dbReference>
<evidence type="ECO:0000256" key="5">
    <source>
        <dbReference type="ARBA" id="ARBA00037066"/>
    </source>
</evidence>
<dbReference type="SMART" id="SM00382">
    <property type="entry name" value="AAA"/>
    <property type="match status" value="1"/>
</dbReference>
<evidence type="ECO:0000256" key="1">
    <source>
        <dbReference type="ARBA" id="ARBA00022448"/>
    </source>
</evidence>
<dbReference type="AlphaFoldDB" id="A0A517YRV2"/>
<dbReference type="PANTHER" id="PTHR42794:SF1">
    <property type="entry name" value="HEMIN IMPORT ATP-BINDING PROTEIN HMUV"/>
    <property type="match status" value="1"/>
</dbReference>